<dbReference type="InterPro" id="IPR010982">
    <property type="entry name" value="Lambda_DNA-bd_dom_sf"/>
</dbReference>
<dbReference type="RefSeq" id="WP_090256980.1">
    <property type="nucleotide sequence ID" value="NZ_FOIR01000001.1"/>
</dbReference>
<dbReference type="PANTHER" id="PTHR40455">
    <property type="entry name" value="ANTITOXIN HIGA"/>
    <property type="match status" value="1"/>
</dbReference>
<dbReference type="SMART" id="SM00530">
    <property type="entry name" value="HTH_XRE"/>
    <property type="match status" value="1"/>
</dbReference>
<dbReference type="Pfam" id="PF01381">
    <property type="entry name" value="HTH_3"/>
    <property type="match status" value="1"/>
</dbReference>
<gene>
    <name evidence="2" type="ORF">SAMN05216290_0689</name>
</gene>
<evidence type="ECO:0000259" key="1">
    <source>
        <dbReference type="PROSITE" id="PS50943"/>
    </source>
</evidence>
<dbReference type="GeneID" id="99985431"/>
<dbReference type="CDD" id="cd00093">
    <property type="entry name" value="HTH_XRE"/>
    <property type="match status" value="1"/>
</dbReference>
<sequence length="118" mass="13821">MKIAPIRNERDYQQALERLEDIFDAKMGTEEGDELEILSILIDRYENEHFPIGMPDPIEAIKFRMEQMGMKQKDLAEVVGFKSRVSEVLNKKRKLTLDMIRKLNASLHIPTEVLVQEY</sequence>
<dbReference type="InterPro" id="IPR039060">
    <property type="entry name" value="Antitox_HigA"/>
</dbReference>
<proteinExistence type="predicted"/>
<dbReference type="PROSITE" id="PS50943">
    <property type="entry name" value="HTH_CROC1"/>
    <property type="match status" value="1"/>
</dbReference>
<organism evidence="2 3">
    <name type="scientific">Roseivirga pacifica</name>
    <dbReference type="NCBI Taxonomy" id="1267423"/>
    <lineage>
        <taxon>Bacteria</taxon>
        <taxon>Pseudomonadati</taxon>
        <taxon>Bacteroidota</taxon>
        <taxon>Cytophagia</taxon>
        <taxon>Cytophagales</taxon>
        <taxon>Roseivirgaceae</taxon>
        <taxon>Roseivirga</taxon>
    </lineage>
</organism>
<keyword evidence="3" id="KW-1185">Reference proteome</keyword>
<dbReference type="GO" id="GO:0006355">
    <property type="term" value="P:regulation of DNA-templated transcription"/>
    <property type="evidence" value="ECO:0007669"/>
    <property type="project" value="InterPro"/>
</dbReference>
<dbReference type="Gene3D" id="1.10.260.40">
    <property type="entry name" value="lambda repressor-like DNA-binding domains"/>
    <property type="match status" value="1"/>
</dbReference>
<evidence type="ECO:0000313" key="2">
    <source>
        <dbReference type="EMBL" id="SEV92017.1"/>
    </source>
</evidence>
<dbReference type="GO" id="GO:0001046">
    <property type="term" value="F:core promoter sequence-specific DNA binding"/>
    <property type="evidence" value="ECO:0007669"/>
    <property type="project" value="TreeGrafter"/>
</dbReference>
<dbReference type="PANTHER" id="PTHR40455:SF1">
    <property type="entry name" value="ANTITOXIN HIGA"/>
    <property type="match status" value="1"/>
</dbReference>
<dbReference type="InterPro" id="IPR001387">
    <property type="entry name" value="Cro/C1-type_HTH"/>
</dbReference>
<dbReference type="STRING" id="1267423.SAMN05216290_0689"/>
<dbReference type="AlphaFoldDB" id="A0A1I0MTH9"/>
<name>A0A1I0MTH9_9BACT</name>
<evidence type="ECO:0000313" key="3">
    <source>
        <dbReference type="Proteomes" id="UP000199437"/>
    </source>
</evidence>
<dbReference type="SUPFAM" id="SSF47413">
    <property type="entry name" value="lambda repressor-like DNA-binding domains"/>
    <property type="match status" value="1"/>
</dbReference>
<feature type="domain" description="HTH cro/C1-type" evidence="1">
    <location>
        <begin position="61"/>
        <end position="114"/>
    </location>
</feature>
<reference evidence="3" key="1">
    <citation type="submission" date="2016-10" db="EMBL/GenBank/DDBJ databases">
        <authorList>
            <person name="Varghese N."/>
            <person name="Submissions S."/>
        </authorList>
    </citation>
    <scope>NUCLEOTIDE SEQUENCE [LARGE SCALE GENOMIC DNA]</scope>
    <source>
        <strain evidence="3">CGMCC 1.12402</strain>
    </source>
</reference>
<dbReference type="OrthoDB" id="9796786at2"/>
<dbReference type="Proteomes" id="UP000199437">
    <property type="component" value="Unassembled WGS sequence"/>
</dbReference>
<dbReference type="EMBL" id="FOIR01000001">
    <property type="protein sequence ID" value="SEV92017.1"/>
    <property type="molecule type" value="Genomic_DNA"/>
</dbReference>
<protein>
    <submittedName>
        <fullName evidence="2">HTH-type transcriptional regulator / antitoxin HigA</fullName>
    </submittedName>
</protein>
<accession>A0A1I0MTH9</accession>